<evidence type="ECO:0000313" key="3">
    <source>
        <dbReference type="Proteomes" id="UP001140091"/>
    </source>
</evidence>
<gene>
    <name evidence="2" type="ORF">H1R20_g2412</name>
</gene>
<feature type="compositionally biased region" description="Polar residues" evidence="1">
    <location>
        <begin position="45"/>
        <end position="65"/>
    </location>
</feature>
<evidence type="ECO:0000313" key="2">
    <source>
        <dbReference type="EMBL" id="KAJ2934700.1"/>
    </source>
</evidence>
<dbReference type="OrthoDB" id="2507647at2759"/>
<dbReference type="EMBL" id="JANBPK010000712">
    <property type="protein sequence ID" value="KAJ2934700.1"/>
    <property type="molecule type" value="Genomic_DNA"/>
</dbReference>
<feature type="compositionally biased region" description="Low complexity" evidence="1">
    <location>
        <begin position="180"/>
        <end position="196"/>
    </location>
</feature>
<feature type="region of interest" description="Disordered" evidence="1">
    <location>
        <begin position="42"/>
        <end position="101"/>
    </location>
</feature>
<organism evidence="2 3">
    <name type="scientific">Candolleomyces eurysporus</name>
    <dbReference type="NCBI Taxonomy" id="2828524"/>
    <lineage>
        <taxon>Eukaryota</taxon>
        <taxon>Fungi</taxon>
        <taxon>Dikarya</taxon>
        <taxon>Basidiomycota</taxon>
        <taxon>Agaricomycotina</taxon>
        <taxon>Agaricomycetes</taxon>
        <taxon>Agaricomycetidae</taxon>
        <taxon>Agaricales</taxon>
        <taxon>Agaricineae</taxon>
        <taxon>Psathyrellaceae</taxon>
        <taxon>Candolleomyces</taxon>
    </lineage>
</organism>
<feature type="compositionally biased region" description="Low complexity" evidence="1">
    <location>
        <begin position="10"/>
        <end position="26"/>
    </location>
</feature>
<name>A0A9W8MJX8_9AGAR</name>
<feature type="non-terminal residue" evidence="2">
    <location>
        <position position="1"/>
    </location>
</feature>
<protein>
    <submittedName>
        <fullName evidence="2">Uncharacterized protein</fullName>
    </submittedName>
</protein>
<comment type="caution">
    <text evidence="2">The sequence shown here is derived from an EMBL/GenBank/DDBJ whole genome shotgun (WGS) entry which is preliminary data.</text>
</comment>
<feature type="region of interest" description="Disordered" evidence="1">
    <location>
        <begin position="164"/>
        <end position="196"/>
    </location>
</feature>
<feature type="compositionally biased region" description="Basic residues" evidence="1">
    <location>
        <begin position="335"/>
        <end position="350"/>
    </location>
</feature>
<keyword evidence="3" id="KW-1185">Reference proteome</keyword>
<sequence length="412" mass="44708">MATAVEGLFSSLGTSSSSSNPTRSSSIEVIDVDLLSDDDEVQVVESRSSQPVASTSRRPESSTANRIPETILLIDDSDDETLPSTTGRRERSGRVPPGSGGFFTVLTDGLRRAYRNSGFSIVPGTETEPEEPFEEGIQDYLDSLRGRDRNRPPLKEKEQYKPFYTHPAPAEPGFTHDFAPDASSESAPSFPPSSKSAPIVIVDEEDESKHEEETKISTTLVCARCYDPLVLNAGLTGSEASQRRIWALRCGHLLDGKCVSQIGQPALAVDRKGKAKAKEEIPYGEAPSSQNRRESTADTEEPPADTTSIRSRLRSRAQSGTQDGNSDLLPPSPNSRKRKRGPTKASANKKAKVEDVFEWQCPVPGCGKVHASVKINGGWGPEKERQMKKGSQTTVSLADLELSPRGIIPVFV</sequence>
<proteinExistence type="predicted"/>
<feature type="compositionally biased region" description="Basic and acidic residues" evidence="1">
    <location>
        <begin position="269"/>
        <end position="281"/>
    </location>
</feature>
<feature type="compositionally biased region" description="Polar residues" evidence="1">
    <location>
        <begin position="305"/>
        <end position="325"/>
    </location>
</feature>
<dbReference type="AlphaFoldDB" id="A0A9W8MJX8"/>
<dbReference type="Proteomes" id="UP001140091">
    <property type="component" value="Unassembled WGS sequence"/>
</dbReference>
<evidence type="ECO:0000256" key="1">
    <source>
        <dbReference type="SAM" id="MobiDB-lite"/>
    </source>
</evidence>
<feature type="region of interest" description="Disordered" evidence="1">
    <location>
        <begin position="1"/>
        <end position="27"/>
    </location>
</feature>
<accession>A0A9W8MJX8</accession>
<feature type="region of interest" description="Disordered" evidence="1">
    <location>
        <begin position="269"/>
        <end position="352"/>
    </location>
</feature>
<reference evidence="2" key="1">
    <citation type="submission" date="2022-06" db="EMBL/GenBank/DDBJ databases">
        <title>Genome Sequence of Candolleomyces eurysporus.</title>
        <authorList>
            <person name="Buettner E."/>
        </authorList>
    </citation>
    <scope>NUCLEOTIDE SEQUENCE</scope>
    <source>
        <strain evidence="2">VTCC 930004</strain>
    </source>
</reference>